<protein>
    <submittedName>
        <fullName evidence="2">Uncharacterized protein</fullName>
    </submittedName>
</protein>
<name>A0A6G0TNN5_APHGL</name>
<dbReference type="Proteomes" id="UP000475862">
    <property type="component" value="Unassembled WGS sequence"/>
</dbReference>
<accession>A0A6G0TNN5</accession>
<dbReference type="EMBL" id="VYZN01000027">
    <property type="protein sequence ID" value="KAE9534990.1"/>
    <property type="molecule type" value="Genomic_DNA"/>
</dbReference>
<feature type="transmembrane region" description="Helical" evidence="1">
    <location>
        <begin position="130"/>
        <end position="150"/>
    </location>
</feature>
<keyword evidence="1" id="KW-1133">Transmembrane helix</keyword>
<gene>
    <name evidence="2" type="ORF">AGLY_008282</name>
</gene>
<feature type="transmembrane region" description="Helical" evidence="1">
    <location>
        <begin position="156"/>
        <end position="178"/>
    </location>
</feature>
<keyword evidence="3" id="KW-1185">Reference proteome</keyword>
<reference evidence="2 3" key="1">
    <citation type="submission" date="2019-08" db="EMBL/GenBank/DDBJ databases">
        <title>The genome of the soybean aphid Biotype 1, its phylome, world population structure and adaptation to the North American continent.</title>
        <authorList>
            <person name="Giordano R."/>
            <person name="Donthu R.K."/>
            <person name="Hernandez A.G."/>
            <person name="Wright C.L."/>
            <person name="Zimin A.V."/>
        </authorList>
    </citation>
    <scope>NUCLEOTIDE SEQUENCE [LARGE SCALE GENOMIC DNA]</scope>
    <source>
        <tissue evidence="2">Whole aphids</tissue>
    </source>
</reference>
<organism evidence="2 3">
    <name type="scientific">Aphis glycines</name>
    <name type="common">Soybean aphid</name>
    <dbReference type="NCBI Taxonomy" id="307491"/>
    <lineage>
        <taxon>Eukaryota</taxon>
        <taxon>Metazoa</taxon>
        <taxon>Ecdysozoa</taxon>
        <taxon>Arthropoda</taxon>
        <taxon>Hexapoda</taxon>
        <taxon>Insecta</taxon>
        <taxon>Pterygota</taxon>
        <taxon>Neoptera</taxon>
        <taxon>Paraneoptera</taxon>
        <taxon>Hemiptera</taxon>
        <taxon>Sternorrhyncha</taxon>
        <taxon>Aphidomorpha</taxon>
        <taxon>Aphidoidea</taxon>
        <taxon>Aphididae</taxon>
        <taxon>Aphidini</taxon>
        <taxon>Aphis</taxon>
        <taxon>Aphis</taxon>
    </lineage>
</organism>
<evidence type="ECO:0000313" key="3">
    <source>
        <dbReference type="Proteomes" id="UP000475862"/>
    </source>
</evidence>
<evidence type="ECO:0000313" key="2">
    <source>
        <dbReference type="EMBL" id="KAE9534990.1"/>
    </source>
</evidence>
<comment type="caution">
    <text evidence="2">The sequence shown here is derived from an EMBL/GenBank/DDBJ whole genome shotgun (WGS) entry which is preliminary data.</text>
</comment>
<keyword evidence="1" id="KW-0472">Membrane</keyword>
<keyword evidence="1" id="KW-0812">Transmembrane</keyword>
<evidence type="ECO:0000256" key="1">
    <source>
        <dbReference type="SAM" id="Phobius"/>
    </source>
</evidence>
<dbReference type="AlphaFoldDB" id="A0A6G0TNN5"/>
<sequence>MISLFMYIIFKTCELGCKNCCLHYDDDNHLYYVCLKFFQNKLTVVEDVEVEVVVEFREDFSFLLNRESCCCWTTEIGVFRSEYSFEVKEIGLFQSELLSEMKGLELYQLMSQFFEVKEIVLFQLFEQLSVLFNILGFLYSYVTLFLFLGWQNILKYLLLFRCSSLIDVSLLEFVLLFVSCGRNQLPFQAKQIKVYHESNDNYKLLVLVTF</sequence>
<proteinExistence type="predicted"/>